<evidence type="ECO:0000256" key="4">
    <source>
        <dbReference type="ARBA" id="ARBA00022605"/>
    </source>
</evidence>
<comment type="similarity">
    <text evidence="2 8">Belongs to the PHP hydrolase family. HisK subfamily.</text>
</comment>
<evidence type="ECO:0000256" key="5">
    <source>
        <dbReference type="ARBA" id="ARBA00022801"/>
    </source>
</evidence>
<dbReference type="FunFam" id="3.20.20.140:FF:000059">
    <property type="entry name" value="Histidinol-phosphatase"/>
    <property type="match status" value="1"/>
</dbReference>
<gene>
    <name evidence="10" type="ORF">NA57DRAFT_65988</name>
</gene>
<comment type="caution">
    <text evidence="10">The sequence shown here is derived from an EMBL/GenBank/DDBJ whole genome shotgun (WGS) entry which is preliminary data.</text>
</comment>
<dbReference type="GO" id="GO:0000105">
    <property type="term" value="P:L-histidine biosynthetic process"/>
    <property type="evidence" value="ECO:0007669"/>
    <property type="project" value="UniProtKB-UniRule"/>
</dbReference>
<reference evidence="10" key="1">
    <citation type="journal article" date="2020" name="Stud. Mycol.">
        <title>101 Dothideomycetes genomes: a test case for predicting lifestyles and emergence of pathogens.</title>
        <authorList>
            <person name="Haridas S."/>
            <person name="Albert R."/>
            <person name="Binder M."/>
            <person name="Bloem J."/>
            <person name="Labutti K."/>
            <person name="Salamov A."/>
            <person name="Andreopoulos B."/>
            <person name="Baker S."/>
            <person name="Barry K."/>
            <person name="Bills G."/>
            <person name="Bluhm B."/>
            <person name="Cannon C."/>
            <person name="Castanera R."/>
            <person name="Culley D."/>
            <person name="Daum C."/>
            <person name="Ezra D."/>
            <person name="Gonzalez J."/>
            <person name="Henrissat B."/>
            <person name="Kuo A."/>
            <person name="Liang C."/>
            <person name="Lipzen A."/>
            <person name="Lutzoni F."/>
            <person name="Magnuson J."/>
            <person name="Mondo S."/>
            <person name="Nolan M."/>
            <person name="Ohm R."/>
            <person name="Pangilinan J."/>
            <person name="Park H.-J."/>
            <person name="Ramirez L."/>
            <person name="Alfaro M."/>
            <person name="Sun H."/>
            <person name="Tritt A."/>
            <person name="Yoshinaga Y."/>
            <person name="Zwiers L.-H."/>
            <person name="Turgeon B."/>
            <person name="Goodwin S."/>
            <person name="Spatafora J."/>
            <person name="Crous P."/>
            <person name="Grigoriev I."/>
        </authorList>
    </citation>
    <scope>NUCLEOTIDE SEQUENCE</scope>
    <source>
        <strain evidence="10">CBS 133067</strain>
    </source>
</reference>
<evidence type="ECO:0000259" key="9">
    <source>
        <dbReference type="Pfam" id="PF02811"/>
    </source>
</evidence>
<keyword evidence="11" id="KW-1185">Reference proteome</keyword>
<dbReference type="EMBL" id="ML978126">
    <property type="protein sequence ID" value="KAF2098586.1"/>
    <property type="molecule type" value="Genomic_DNA"/>
</dbReference>
<dbReference type="InterPro" id="IPR016195">
    <property type="entry name" value="Pol/histidinol_Pase-like"/>
</dbReference>
<accession>A0A9P4IB16</accession>
<dbReference type="GO" id="GO:0004401">
    <property type="term" value="F:histidinol-phosphatase activity"/>
    <property type="evidence" value="ECO:0007669"/>
    <property type="project" value="UniProtKB-UniRule"/>
</dbReference>
<sequence length="312" mass="35677">MPFSHHSHSGQFCPSHARNTLEEMIQTAIARKMQVFALTEHIPREEQDFYPGEREAHTTVERLHELIDGFYEHAVQMRQKYADQIQILIGFEGEWIRPSTLTLIKELQARHNFDYFVGSVHHVYTIPIDYDKATYDEVKKLVGGSDEELFGEYFDAQYAMLQKLKPQVVGHFDLIRLFSADPNGSFKQWEDVWEKIIRNLKFIASYGGIVELNSSALRKGMSEPYPQVEICQEFLAMNGQFTLSDDSHGVEQVGLNYDRVLDAIRKAGIQQICFLERQGEEPRDGFGALPTAAISLSQLESHPFFSTAPAEA</sequence>
<evidence type="ECO:0000256" key="2">
    <source>
        <dbReference type="ARBA" id="ARBA00009152"/>
    </source>
</evidence>
<proteinExistence type="inferred from homology"/>
<organism evidence="10 11">
    <name type="scientific">Rhizodiscina lignyota</name>
    <dbReference type="NCBI Taxonomy" id="1504668"/>
    <lineage>
        <taxon>Eukaryota</taxon>
        <taxon>Fungi</taxon>
        <taxon>Dikarya</taxon>
        <taxon>Ascomycota</taxon>
        <taxon>Pezizomycotina</taxon>
        <taxon>Dothideomycetes</taxon>
        <taxon>Pleosporomycetidae</taxon>
        <taxon>Aulographales</taxon>
        <taxon>Rhizodiscinaceae</taxon>
        <taxon>Rhizodiscina</taxon>
    </lineage>
</organism>
<evidence type="ECO:0000256" key="7">
    <source>
        <dbReference type="ARBA" id="ARBA00049158"/>
    </source>
</evidence>
<keyword evidence="4 8" id="KW-0028">Amino-acid biosynthesis</keyword>
<evidence type="ECO:0000256" key="3">
    <source>
        <dbReference type="ARBA" id="ARBA00013085"/>
    </source>
</evidence>
<dbReference type="AlphaFoldDB" id="A0A9P4IB16"/>
<comment type="pathway">
    <text evidence="1 8">Amino-acid biosynthesis; L-histidine biosynthesis; L-histidine from 5-phospho-alpha-D-ribose 1-diphosphate: step 8/9.</text>
</comment>
<dbReference type="CDD" id="cd12110">
    <property type="entry name" value="PHP_HisPPase_Hisj_like"/>
    <property type="match status" value="1"/>
</dbReference>
<protein>
    <recommendedName>
        <fullName evidence="3 8">Histidinol-phosphatase</fullName>
        <shortName evidence="8">HolPase</shortName>
        <ecNumber evidence="3 8">3.1.3.15</ecNumber>
    </recommendedName>
</protein>
<evidence type="ECO:0000256" key="6">
    <source>
        <dbReference type="ARBA" id="ARBA00023102"/>
    </source>
</evidence>
<comment type="catalytic activity">
    <reaction evidence="7 8">
        <text>L-histidinol phosphate + H2O = L-histidinol + phosphate</text>
        <dbReference type="Rhea" id="RHEA:14465"/>
        <dbReference type="ChEBI" id="CHEBI:15377"/>
        <dbReference type="ChEBI" id="CHEBI:43474"/>
        <dbReference type="ChEBI" id="CHEBI:57699"/>
        <dbReference type="ChEBI" id="CHEBI:57980"/>
        <dbReference type="EC" id="3.1.3.15"/>
    </reaction>
</comment>
<dbReference type="GO" id="GO:0005737">
    <property type="term" value="C:cytoplasm"/>
    <property type="evidence" value="ECO:0007669"/>
    <property type="project" value="TreeGrafter"/>
</dbReference>
<feature type="domain" description="PHP" evidence="9">
    <location>
        <begin position="5"/>
        <end position="215"/>
    </location>
</feature>
<dbReference type="PANTHER" id="PTHR21039:SF0">
    <property type="entry name" value="HISTIDINOL-PHOSPHATASE"/>
    <property type="match status" value="1"/>
</dbReference>
<dbReference type="SUPFAM" id="SSF89550">
    <property type="entry name" value="PHP domain-like"/>
    <property type="match status" value="1"/>
</dbReference>
<evidence type="ECO:0000313" key="10">
    <source>
        <dbReference type="EMBL" id="KAF2098586.1"/>
    </source>
</evidence>
<name>A0A9P4IB16_9PEZI</name>
<evidence type="ECO:0000256" key="1">
    <source>
        <dbReference type="ARBA" id="ARBA00004970"/>
    </source>
</evidence>
<dbReference type="Pfam" id="PF02811">
    <property type="entry name" value="PHP"/>
    <property type="match status" value="1"/>
</dbReference>
<dbReference type="OrthoDB" id="5957391at2759"/>
<dbReference type="NCBIfam" id="TIGR01856">
    <property type="entry name" value="hisJ_fam"/>
    <property type="match status" value="1"/>
</dbReference>
<dbReference type="InterPro" id="IPR010140">
    <property type="entry name" value="Histidinol_P_phosphatase_HisJ"/>
</dbReference>
<dbReference type="InterPro" id="IPR004013">
    <property type="entry name" value="PHP_dom"/>
</dbReference>
<evidence type="ECO:0000313" key="11">
    <source>
        <dbReference type="Proteomes" id="UP000799772"/>
    </source>
</evidence>
<dbReference type="PANTHER" id="PTHR21039">
    <property type="entry name" value="HISTIDINOL PHOSPHATASE-RELATED"/>
    <property type="match status" value="1"/>
</dbReference>
<dbReference type="EC" id="3.1.3.15" evidence="3 8"/>
<dbReference type="Proteomes" id="UP000799772">
    <property type="component" value="Unassembled WGS sequence"/>
</dbReference>
<dbReference type="Gene3D" id="3.20.20.140">
    <property type="entry name" value="Metal-dependent hydrolases"/>
    <property type="match status" value="1"/>
</dbReference>
<keyword evidence="6 8" id="KW-0368">Histidine biosynthesis</keyword>
<keyword evidence="5 8" id="KW-0378">Hydrolase</keyword>
<evidence type="ECO:0000256" key="8">
    <source>
        <dbReference type="RuleBase" id="RU366003"/>
    </source>
</evidence>